<protein>
    <recommendedName>
        <fullName evidence="2">AB hydrolase-1 domain-containing protein</fullName>
    </recommendedName>
</protein>
<feature type="domain" description="AB hydrolase-1" evidence="2">
    <location>
        <begin position="23"/>
        <end position="256"/>
    </location>
</feature>
<dbReference type="Proteomes" id="UP000030512">
    <property type="component" value="Chromosome"/>
</dbReference>
<reference evidence="3 4" key="1">
    <citation type="journal article" date="2015" name="Environ. Microbiol.">
        <title>Methane oxidation coupled to nitrate reduction under hypoxia by the Gammaproteobacterium Methylomonas denitrificans, sp. nov. type strain FJG1.</title>
        <authorList>
            <person name="Kits K.D."/>
            <person name="Klotz M.G."/>
            <person name="Stein L.Y."/>
        </authorList>
    </citation>
    <scope>NUCLEOTIDE SEQUENCE [LARGE SCALE GENOMIC DNA]</scope>
    <source>
        <strain evidence="3 4">FJG1</strain>
    </source>
</reference>
<sequence length="268" mass="29458">MDRLDPIYKNHVTITGNPQAEQTMVFVHGFGTDQTAWQQVASAFFDEFKIILFDNVGAGQAAAEAFIQHRYLNLHPYADDLVKIAEVLDLKQVILIGHSVGGMISLLATIRAPTLAARLILIGASPRYVNDEQYFGGFTDNDIAEIYSAVVQRQAAWADDFAPMVMANPEHPHLSEYYASTIKSIPTRQTLTVLCSIFQSDHRQDLALVNTPTLLIQAKEDFAVPLAVANYLHQHIAGSQLAVIEATGHLPHISAPAEVIAAIRAFLK</sequence>
<dbReference type="InterPro" id="IPR029058">
    <property type="entry name" value="AB_hydrolase_fold"/>
</dbReference>
<gene>
    <name evidence="3" type="ORF">JT25_013200</name>
</gene>
<dbReference type="AlphaFoldDB" id="A0A126T5S2"/>
<comment type="similarity">
    <text evidence="1">Belongs to the AB hydrolase superfamily.</text>
</comment>
<dbReference type="PRINTS" id="PR00111">
    <property type="entry name" value="ABHYDROLASE"/>
</dbReference>
<dbReference type="OrthoDB" id="7055710at2"/>
<dbReference type="PANTHER" id="PTHR43039">
    <property type="entry name" value="ESTERASE-RELATED"/>
    <property type="match status" value="1"/>
</dbReference>
<keyword evidence="4" id="KW-1185">Reference proteome</keyword>
<organism evidence="3 4">
    <name type="scientific">Methylomonas denitrificans</name>
    <dbReference type="NCBI Taxonomy" id="1538553"/>
    <lineage>
        <taxon>Bacteria</taxon>
        <taxon>Pseudomonadati</taxon>
        <taxon>Pseudomonadota</taxon>
        <taxon>Gammaproteobacteria</taxon>
        <taxon>Methylococcales</taxon>
        <taxon>Methylococcaceae</taxon>
        <taxon>Methylomonas</taxon>
    </lineage>
</organism>
<name>A0A126T5S2_9GAMM</name>
<dbReference type="KEGG" id="mdn:JT25_013200"/>
<dbReference type="SUPFAM" id="SSF53474">
    <property type="entry name" value="alpha/beta-Hydrolases"/>
    <property type="match status" value="1"/>
</dbReference>
<dbReference type="EMBL" id="CP014476">
    <property type="protein sequence ID" value="AMK77425.1"/>
    <property type="molecule type" value="Genomic_DNA"/>
</dbReference>
<evidence type="ECO:0000259" key="2">
    <source>
        <dbReference type="Pfam" id="PF00561"/>
    </source>
</evidence>
<evidence type="ECO:0000256" key="1">
    <source>
        <dbReference type="ARBA" id="ARBA00008645"/>
    </source>
</evidence>
<dbReference type="STRING" id="1538553.JT25_013200"/>
<dbReference type="RefSeq" id="WP_036273061.1">
    <property type="nucleotide sequence ID" value="NZ_CP014476.1"/>
</dbReference>
<evidence type="ECO:0000313" key="3">
    <source>
        <dbReference type="EMBL" id="AMK77425.1"/>
    </source>
</evidence>
<dbReference type="Gene3D" id="3.40.50.1820">
    <property type="entry name" value="alpha/beta hydrolase"/>
    <property type="match status" value="1"/>
</dbReference>
<evidence type="ECO:0000313" key="4">
    <source>
        <dbReference type="Proteomes" id="UP000030512"/>
    </source>
</evidence>
<dbReference type="InterPro" id="IPR000073">
    <property type="entry name" value="AB_hydrolase_1"/>
</dbReference>
<accession>A0A126T5S2</accession>
<dbReference type="Pfam" id="PF00561">
    <property type="entry name" value="Abhydrolase_1"/>
    <property type="match status" value="1"/>
</dbReference>
<proteinExistence type="inferred from homology"/>